<dbReference type="PANTHER" id="PTHR21015">
    <property type="entry name" value="UDP-N-ACETYLGLUCOSAMINE--N-ACETYLMURAMYL-(PENTAPEPTIDE) PYROPHOSPHORYL-UNDECAPRENOL N-ACETYLGLUCOSAMINE TRANSFERASE 1"/>
    <property type="match status" value="1"/>
</dbReference>
<organism evidence="2 3">
    <name type="scientific">Aromatoleum diolicum</name>
    <dbReference type="NCBI Taxonomy" id="75796"/>
    <lineage>
        <taxon>Bacteria</taxon>
        <taxon>Pseudomonadati</taxon>
        <taxon>Pseudomonadota</taxon>
        <taxon>Betaproteobacteria</taxon>
        <taxon>Rhodocyclales</taxon>
        <taxon>Rhodocyclaceae</taxon>
        <taxon>Aromatoleum</taxon>
    </lineage>
</organism>
<gene>
    <name evidence="2" type="ORF">GPA25_12480</name>
</gene>
<dbReference type="EMBL" id="WTVQ01000019">
    <property type="protein sequence ID" value="NMG75575.1"/>
    <property type="molecule type" value="Genomic_DNA"/>
</dbReference>
<keyword evidence="3" id="KW-1185">Reference proteome</keyword>
<comment type="caution">
    <text evidence="2">The sequence shown here is derived from an EMBL/GenBank/DDBJ whole genome shotgun (WGS) entry which is preliminary data.</text>
</comment>
<sequence length="408" mass="43485">MKTPAIDEPASRPACPLLLFYCQHSLGIGHLTRSFALARALAERFRVLFLNGGPVPPGVPIPREIEIIDLPPLGMDDGHNVVSRDAGHSVAAARARRRRIIDDAVAARRPAIVLVELFPFGRKKFAGEILALIRAARRQPGSPARVVCSLRDILVDARRDQQHHDDRARWLANRYFDAILVHADPNFARIEESFRPSKPLTVPVHYTGYVVPARDAAAALPRGDRILVSAGGGIVGYPLFAAALDAQARLWPTLGLPMRIVAGPFLPEDEWSALQRAAAGRAGVELVRHVPDMVAEMRRARLSVSQFGYNTALDIVVAGVPALVVPYAATGENEQGRRAAALAALGAVCHLPAAGLDGARLADGIAAALRFTPTPAALSLAGAETSAALLAAMLPAPRPATTGELQHA</sequence>
<dbReference type="Gene3D" id="3.40.50.2000">
    <property type="entry name" value="Glycogen Phosphorylase B"/>
    <property type="match status" value="1"/>
</dbReference>
<dbReference type="Pfam" id="PF04101">
    <property type="entry name" value="Glyco_tran_28_C"/>
    <property type="match status" value="1"/>
</dbReference>
<accession>A0ABX1QDI7</accession>
<dbReference type="GO" id="GO:0016740">
    <property type="term" value="F:transferase activity"/>
    <property type="evidence" value="ECO:0007669"/>
    <property type="project" value="UniProtKB-KW"/>
</dbReference>
<dbReference type="PANTHER" id="PTHR21015:SF28">
    <property type="entry name" value="SLL1722 PROTEIN"/>
    <property type="match status" value="1"/>
</dbReference>
<evidence type="ECO:0000313" key="2">
    <source>
        <dbReference type="EMBL" id="NMG75575.1"/>
    </source>
</evidence>
<dbReference type="RefSeq" id="WP_169260730.1">
    <property type="nucleotide sequence ID" value="NZ_WTVQ01000019.1"/>
</dbReference>
<evidence type="ECO:0000259" key="1">
    <source>
        <dbReference type="Pfam" id="PF04101"/>
    </source>
</evidence>
<dbReference type="SUPFAM" id="SSF53756">
    <property type="entry name" value="UDP-Glycosyltransferase/glycogen phosphorylase"/>
    <property type="match status" value="1"/>
</dbReference>
<dbReference type="InterPro" id="IPR007235">
    <property type="entry name" value="Glyco_trans_28_C"/>
</dbReference>
<protein>
    <submittedName>
        <fullName evidence="2">Glycosyl transferase</fullName>
    </submittedName>
</protein>
<evidence type="ECO:0000313" key="3">
    <source>
        <dbReference type="Proteomes" id="UP000648984"/>
    </source>
</evidence>
<dbReference type="Proteomes" id="UP000648984">
    <property type="component" value="Unassembled WGS sequence"/>
</dbReference>
<name>A0ABX1QDI7_9RHOO</name>
<proteinExistence type="predicted"/>
<reference evidence="2 3" key="1">
    <citation type="submission" date="2019-12" db="EMBL/GenBank/DDBJ databases">
        <title>Comparative genomics gives insights into the taxonomy of the Azoarcus-Aromatoleum group and reveals separate origins of nif in the plant-associated Azoarcus and non-plant-associated Aromatoleum sub-groups.</title>
        <authorList>
            <person name="Lafos M."/>
            <person name="Maluk M."/>
            <person name="Batista M."/>
            <person name="Junghare M."/>
            <person name="Carmona M."/>
            <person name="Faoro H."/>
            <person name="Cruz L.M."/>
            <person name="Battistoni F."/>
            <person name="De Souza E."/>
            <person name="Pedrosa F."/>
            <person name="Chen W.-M."/>
            <person name="Poole P.S."/>
            <person name="Dixon R.A."/>
            <person name="James E.K."/>
        </authorList>
    </citation>
    <scope>NUCLEOTIDE SEQUENCE [LARGE SCALE GENOMIC DNA]</scope>
    <source>
        <strain evidence="2 3">22Lin</strain>
    </source>
</reference>
<feature type="domain" description="Glycosyl transferase family 28 C-terminal" evidence="1">
    <location>
        <begin position="284"/>
        <end position="382"/>
    </location>
</feature>
<keyword evidence="2" id="KW-0808">Transferase</keyword>